<dbReference type="Proteomes" id="UP000887579">
    <property type="component" value="Unplaced"/>
</dbReference>
<reference evidence="2" key="1">
    <citation type="submission" date="2022-11" db="UniProtKB">
        <authorList>
            <consortium name="WormBaseParasite"/>
        </authorList>
    </citation>
    <scope>IDENTIFICATION</scope>
</reference>
<accession>A0AC34G8S8</accession>
<proteinExistence type="predicted"/>
<organism evidence="1 2">
    <name type="scientific">Panagrolaimus sp. ES5</name>
    <dbReference type="NCBI Taxonomy" id="591445"/>
    <lineage>
        <taxon>Eukaryota</taxon>
        <taxon>Metazoa</taxon>
        <taxon>Ecdysozoa</taxon>
        <taxon>Nematoda</taxon>
        <taxon>Chromadorea</taxon>
        <taxon>Rhabditida</taxon>
        <taxon>Tylenchina</taxon>
        <taxon>Panagrolaimomorpha</taxon>
        <taxon>Panagrolaimoidea</taxon>
        <taxon>Panagrolaimidae</taxon>
        <taxon>Panagrolaimus</taxon>
    </lineage>
</organism>
<evidence type="ECO:0000313" key="2">
    <source>
        <dbReference type="WBParaSite" id="ES5_v2.g25927.t1"/>
    </source>
</evidence>
<protein>
    <submittedName>
        <fullName evidence="2">Uncharacterized protein</fullName>
    </submittedName>
</protein>
<sequence length="90" mass="9790">MDIAITFGGRGLKSDIAIEEDLLDGEIRYAIVGKFKKSVFEALESTDHVASIDGIAIQSVSHGMELLAKGRTRGNMIMSILRLPTASKKR</sequence>
<evidence type="ECO:0000313" key="1">
    <source>
        <dbReference type="Proteomes" id="UP000887579"/>
    </source>
</evidence>
<name>A0AC34G8S8_9BILA</name>
<dbReference type="WBParaSite" id="ES5_v2.g25927.t1">
    <property type="protein sequence ID" value="ES5_v2.g25927.t1"/>
    <property type="gene ID" value="ES5_v2.g25927"/>
</dbReference>